<reference evidence="3 4" key="1">
    <citation type="journal article" date="2018" name="G3 (Bethesda)">
        <title>Phylogenetic and Phylogenomic Definition of Rhizopus Species.</title>
        <authorList>
            <person name="Gryganskyi A.P."/>
            <person name="Golan J."/>
            <person name="Dolatabadi S."/>
            <person name="Mondo S."/>
            <person name="Robb S."/>
            <person name="Idnurm A."/>
            <person name="Muszewska A."/>
            <person name="Steczkiewicz K."/>
            <person name="Masonjones S."/>
            <person name="Liao H.L."/>
            <person name="Gajdeczka M.T."/>
            <person name="Anike F."/>
            <person name="Vuek A."/>
            <person name="Anishchenko I.M."/>
            <person name="Voigt K."/>
            <person name="de Hoog G.S."/>
            <person name="Smith M.E."/>
            <person name="Heitman J."/>
            <person name="Vilgalys R."/>
            <person name="Stajich J.E."/>
        </authorList>
    </citation>
    <scope>NUCLEOTIDE SEQUENCE [LARGE SCALE GENOMIC DNA]</scope>
    <source>
        <strain evidence="3 4">LSU 92-RS-03</strain>
    </source>
</reference>
<keyword evidence="1" id="KW-0472">Membrane</keyword>
<protein>
    <recommendedName>
        <fullName evidence="2">Distal membrane-arm assembly complex protein 1-like domain-containing protein</fullName>
    </recommendedName>
</protein>
<keyword evidence="4" id="KW-1185">Reference proteome</keyword>
<organism evidence="3 4">
    <name type="scientific">Rhizopus stolonifer</name>
    <name type="common">Rhizopus nigricans</name>
    <dbReference type="NCBI Taxonomy" id="4846"/>
    <lineage>
        <taxon>Eukaryota</taxon>
        <taxon>Fungi</taxon>
        <taxon>Fungi incertae sedis</taxon>
        <taxon>Mucoromycota</taxon>
        <taxon>Mucoromycotina</taxon>
        <taxon>Mucoromycetes</taxon>
        <taxon>Mucorales</taxon>
        <taxon>Mucorineae</taxon>
        <taxon>Rhizopodaceae</taxon>
        <taxon>Rhizopus</taxon>
    </lineage>
</organism>
<feature type="transmembrane region" description="Helical" evidence="1">
    <location>
        <begin position="63"/>
        <end position="81"/>
    </location>
</feature>
<sequence>MISKIQSTFSNKNNEQSEPLQGNIYEDCFTCRFIGATAFGGLGGYALHQANELKNVPGKAKTVVGLGVAGVVFISAGLFRATI</sequence>
<keyword evidence="1" id="KW-1133">Transmembrane helix</keyword>
<dbReference type="EMBL" id="PJQM01002755">
    <property type="protein sequence ID" value="RCH93007.1"/>
    <property type="molecule type" value="Genomic_DNA"/>
</dbReference>
<gene>
    <name evidence="3" type="ORF">CU098_008780</name>
</gene>
<name>A0A367JSU2_RHIST</name>
<proteinExistence type="predicted"/>
<keyword evidence="1" id="KW-0812">Transmembrane</keyword>
<evidence type="ECO:0000256" key="1">
    <source>
        <dbReference type="SAM" id="Phobius"/>
    </source>
</evidence>
<evidence type="ECO:0000313" key="3">
    <source>
        <dbReference type="EMBL" id="RCH93007.1"/>
    </source>
</evidence>
<dbReference type="InterPro" id="IPR028036">
    <property type="entry name" value="DMAC1-like_dom"/>
</dbReference>
<accession>A0A367JSU2</accession>
<feature type="domain" description="Distal membrane-arm assembly complex protein 1-like" evidence="2">
    <location>
        <begin position="27"/>
        <end position="74"/>
    </location>
</feature>
<dbReference type="Pfam" id="PF15055">
    <property type="entry name" value="DMAC1_Dmo2"/>
    <property type="match status" value="1"/>
</dbReference>
<dbReference type="Proteomes" id="UP000253551">
    <property type="component" value="Unassembled WGS sequence"/>
</dbReference>
<comment type="caution">
    <text evidence="3">The sequence shown here is derived from an EMBL/GenBank/DDBJ whole genome shotgun (WGS) entry which is preliminary data.</text>
</comment>
<evidence type="ECO:0000259" key="2">
    <source>
        <dbReference type="Pfam" id="PF15055"/>
    </source>
</evidence>
<dbReference type="STRING" id="4846.A0A367JSU2"/>
<dbReference type="OrthoDB" id="6604875at2759"/>
<dbReference type="AlphaFoldDB" id="A0A367JSU2"/>
<evidence type="ECO:0000313" key="4">
    <source>
        <dbReference type="Proteomes" id="UP000253551"/>
    </source>
</evidence>